<dbReference type="InterPro" id="IPR050270">
    <property type="entry name" value="DegV_domain_contain"/>
</dbReference>
<proteinExistence type="predicted"/>
<dbReference type="PANTHER" id="PTHR33434:SF2">
    <property type="entry name" value="FATTY ACID-BINDING PROTEIN TM_1468"/>
    <property type="match status" value="1"/>
</dbReference>
<sequence>MIKIITDSTSDISQEQAKELGITVLPLKVIFKDGEYEDGIDLQNDEFYNKLVNSDSLPSTSQLIPEQFIPLFEEAKNNQDSVVVITLSSYLSGTYQSAVIAKDMCEYDNIHIVDSLSVTLGLQILVREGVDLQKKGYSAEEIVKILETNKRKIHVFALVETLEYLKKGGRLSGVSALAGTILNIKPIVEVKNGKVDVAGKARGLTGAFSKMIKFIEQYGGMDTSKYYCLGYTGKKENLNAFLEYAKDKLDLKDGLISPIGSVVGTHAGPGVCGIAFYDIGVS</sequence>
<dbReference type="Proteomes" id="UP000198806">
    <property type="component" value="Unassembled WGS sequence"/>
</dbReference>
<evidence type="ECO:0000256" key="1">
    <source>
        <dbReference type="ARBA" id="ARBA00023121"/>
    </source>
</evidence>
<dbReference type="RefSeq" id="WP_091684396.1">
    <property type="nucleotide sequence ID" value="NZ_BAABFM010000079.1"/>
</dbReference>
<protein>
    <submittedName>
        <fullName evidence="2">EDD domain protein, DegV family</fullName>
    </submittedName>
</protein>
<accession>A0A1I5CWF8</accession>
<organism evidence="2 3">
    <name type="scientific">Anaerocolumna aminovalerica</name>
    <dbReference type="NCBI Taxonomy" id="1527"/>
    <lineage>
        <taxon>Bacteria</taxon>
        <taxon>Bacillati</taxon>
        <taxon>Bacillota</taxon>
        <taxon>Clostridia</taxon>
        <taxon>Lachnospirales</taxon>
        <taxon>Lachnospiraceae</taxon>
        <taxon>Anaerocolumna</taxon>
    </lineage>
</organism>
<dbReference type="PROSITE" id="PS51482">
    <property type="entry name" value="DEGV"/>
    <property type="match status" value="1"/>
</dbReference>
<dbReference type="Pfam" id="PF02645">
    <property type="entry name" value="DegV"/>
    <property type="match status" value="1"/>
</dbReference>
<dbReference type="OrthoDB" id="9781230at2"/>
<gene>
    <name evidence="2" type="ORF">SAMN04489757_10462</name>
</gene>
<evidence type="ECO:0000313" key="3">
    <source>
        <dbReference type="Proteomes" id="UP000198806"/>
    </source>
</evidence>
<dbReference type="GO" id="GO:0008289">
    <property type="term" value="F:lipid binding"/>
    <property type="evidence" value="ECO:0007669"/>
    <property type="project" value="UniProtKB-KW"/>
</dbReference>
<dbReference type="Gene3D" id="3.30.1180.10">
    <property type="match status" value="1"/>
</dbReference>
<dbReference type="SUPFAM" id="SSF82549">
    <property type="entry name" value="DAK1/DegV-like"/>
    <property type="match status" value="1"/>
</dbReference>
<dbReference type="AlphaFoldDB" id="A0A1I5CWF8"/>
<keyword evidence="1" id="KW-0446">Lipid-binding</keyword>
<dbReference type="EMBL" id="FOWD01000004">
    <property type="protein sequence ID" value="SFN91196.1"/>
    <property type="molecule type" value="Genomic_DNA"/>
</dbReference>
<reference evidence="2 3" key="1">
    <citation type="submission" date="2016-10" db="EMBL/GenBank/DDBJ databases">
        <authorList>
            <person name="de Groot N.N."/>
        </authorList>
    </citation>
    <scope>NUCLEOTIDE SEQUENCE [LARGE SCALE GENOMIC DNA]</scope>
    <source>
        <strain evidence="2 3">DSM 1283</strain>
    </source>
</reference>
<dbReference type="Gene3D" id="3.40.50.10170">
    <property type="match status" value="1"/>
</dbReference>
<evidence type="ECO:0000313" key="2">
    <source>
        <dbReference type="EMBL" id="SFN91196.1"/>
    </source>
</evidence>
<dbReference type="STRING" id="1527.SAMN04489757_10462"/>
<dbReference type="InterPro" id="IPR043168">
    <property type="entry name" value="DegV_C"/>
</dbReference>
<keyword evidence="3" id="KW-1185">Reference proteome</keyword>
<name>A0A1I5CWF8_9FIRM</name>
<dbReference type="PANTHER" id="PTHR33434">
    <property type="entry name" value="DEGV DOMAIN-CONTAINING PROTEIN DR_1986-RELATED"/>
    <property type="match status" value="1"/>
</dbReference>
<dbReference type="NCBIfam" id="TIGR00762">
    <property type="entry name" value="DegV"/>
    <property type="match status" value="1"/>
</dbReference>
<dbReference type="InterPro" id="IPR003797">
    <property type="entry name" value="DegV"/>
</dbReference>